<dbReference type="Pfam" id="PF00076">
    <property type="entry name" value="RRM_1"/>
    <property type="match status" value="1"/>
</dbReference>
<evidence type="ECO:0000259" key="5">
    <source>
        <dbReference type="PROSITE" id="PS50102"/>
    </source>
</evidence>
<dbReference type="InterPro" id="IPR012677">
    <property type="entry name" value="Nucleotide-bd_a/b_plait_sf"/>
</dbReference>
<feature type="compositionally biased region" description="Basic and acidic residues" evidence="4">
    <location>
        <begin position="295"/>
        <end position="334"/>
    </location>
</feature>
<dbReference type="InterPro" id="IPR000504">
    <property type="entry name" value="RRM_dom"/>
</dbReference>
<evidence type="ECO:0000256" key="1">
    <source>
        <dbReference type="ARBA" id="ARBA00015518"/>
    </source>
</evidence>
<evidence type="ECO:0000256" key="2">
    <source>
        <dbReference type="ARBA" id="ARBA00022884"/>
    </source>
</evidence>
<feature type="compositionally biased region" description="Basic and acidic residues" evidence="4">
    <location>
        <begin position="257"/>
        <end position="274"/>
    </location>
</feature>
<feature type="region of interest" description="Disordered" evidence="4">
    <location>
        <begin position="257"/>
        <end position="357"/>
    </location>
</feature>
<dbReference type="InterPro" id="IPR024185">
    <property type="entry name" value="FTHF_cligase-like_sf"/>
</dbReference>
<sequence length="445" mass="50578">MSASNNQADSRNKTYPEDSKWGIRKKVWDHINNEKLANFPLPVYHRIPNVKTSAEASDKAAELDIFKKAQVVKINTDKPQEQARLLALQAGKTVLVPTPGKKTGLLSKIVPPADAKPEELKGCSQALGMGEHSQTLELDEVIKIDLIIIGSCCVSKEGNRLGKGEGYGDLEYAMMMNAGYITKDTPVVTIVDDVQIQEIPEKILEKHDVSVDYIVTPTQIIETKCPRPKPAGIDWSLLTERYLERIPVLKILQEKDQKAGRDTKLGEFEPEPRPKFTPPRRSRRPYGNRRMRGRRNTDRSSNHSRDGRDGERRDSDRRDRGDSDSKDKSEKENNPRQQRPRPRRRQNQSNMSVYVGGLPRSLRVSEFKKDIHDRDVQPLRVVWHGSNGHAFLQFQKQDEAESALEALQNLSIKGRDLKVEKAKGGRRNSEKVSESQDQDREPEDK</sequence>
<dbReference type="Gene3D" id="3.40.50.10420">
    <property type="entry name" value="NagB/RpiA/CoA transferase-like"/>
    <property type="match status" value="1"/>
</dbReference>
<dbReference type="EMBL" id="JAZGQO010000018">
    <property type="protein sequence ID" value="KAK6168108.1"/>
    <property type="molecule type" value="Genomic_DNA"/>
</dbReference>
<evidence type="ECO:0000313" key="6">
    <source>
        <dbReference type="EMBL" id="KAK6168108.1"/>
    </source>
</evidence>
<dbReference type="Gene3D" id="3.30.70.330">
    <property type="match status" value="1"/>
</dbReference>
<protein>
    <recommendedName>
        <fullName evidence="1">Methenyltetrahydrofolate synthase domain-containing protein</fullName>
    </recommendedName>
</protein>
<feature type="domain" description="RRM" evidence="5">
    <location>
        <begin position="351"/>
        <end position="424"/>
    </location>
</feature>
<feature type="region of interest" description="Disordered" evidence="4">
    <location>
        <begin position="418"/>
        <end position="445"/>
    </location>
</feature>
<evidence type="ECO:0000256" key="3">
    <source>
        <dbReference type="PROSITE-ProRule" id="PRU00176"/>
    </source>
</evidence>
<dbReference type="GO" id="GO:0003723">
    <property type="term" value="F:RNA binding"/>
    <property type="evidence" value="ECO:0007669"/>
    <property type="project" value="UniProtKB-UniRule"/>
</dbReference>
<dbReference type="AlphaFoldDB" id="A0AAN8J0T7"/>
<dbReference type="InterPro" id="IPR037171">
    <property type="entry name" value="NagB/RpiA_transferase-like"/>
</dbReference>
<dbReference type="SUPFAM" id="SSF100950">
    <property type="entry name" value="NagB/RpiA/CoA transferase-like"/>
    <property type="match status" value="1"/>
</dbReference>
<proteinExistence type="predicted"/>
<dbReference type="Proteomes" id="UP001347796">
    <property type="component" value="Unassembled WGS sequence"/>
</dbReference>
<feature type="compositionally biased region" description="Basic residues" evidence="4">
    <location>
        <begin position="278"/>
        <end position="294"/>
    </location>
</feature>
<dbReference type="InterPro" id="IPR002698">
    <property type="entry name" value="FTHF_cligase"/>
</dbReference>
<evidence type="ECO:0000313" key="7">
    <source>
        <dbReference type="Proteomes" id="UP001347796"/>
    </source>
</evidence>
<keyword evidence="7" id="KW-1185">Reference proteome</keyword>
<evidence type="ECO:0000256" key="4">
    <source>
        <dbReference type="SAM" id="MobiDB-lite"/>
    </source>
</evidence>
<comment type="caution">
    <text evidence="6">The sequence shown here is derived from an EMBL/GenBank/DDBJ whole genome shotgun (WGS) entry which is preliminary data.</text>
</comment>
<name>A0AAN8J0T7_PATCE</name>
<dbReference type="SMART" id="SM00360">
    <property type="entry name" value="RRM"/>
    <property type="match status" value="1"/>
</dbReference>
<organism evidence="6 7">
    <name type="scientific">Patella caerulea</name>
    <name type="common">Rayed Mediterranean limpet</name>
    <dbReference type="NCBI Taxonomy" id="87958"/>
    <lineage>
        <taxon>Eukaryota</taxon>
        <taxon>Metazoa</taxon>
        <taxon>Spiralia</taxon>
        <taxon>Lophotrochozoa</taxon>
        <taxon>Mollusca</taxon>
        <taxon>Gastropoda</taxon>
        <taxon>Patellogastropoda</taxon>
        <taxon>Patelloidea</taxon>
        <taxon>Patellidae</taxon>
        <taxon>Patella</taxon>
    </lineage>
</organism>
<keyword evidence="2 3" id="KW-0694">RNA-binding</keyword>
<dbReference type="SUPFAM" id="SSF54928">
    <property type="entry name" value="RNA-binding domain, RBD"/>
    <property type="match status" value="1"/>
</dbReference>
<gene>
    <name evidence="6" type="ORF">SNE40_022001</name>
</gene>
<reference evidence="6 7" key="1">
    <citation type="submission" date="2024-01" db="EMBL/GenBank/DDBJ databases">
        <title>The genome of the rayed Mediterranean limpet Patella caerulea (Linnaeus, 1758).</title>
        <authorList>
            <person name="Anh-Thu Weber A."/>
            <person name="Halstead-Nussloch G."/>
        </authorList>
    </citation>
    <scope>NUCLEOTIDE SEQUENCE [LARGE SCALE GENOMIC DNA]</scope>
    <source>
        <strain evidence="6">AATW-2023a</strain>
        <tissue evidence="6">Whole specimen</tissue>
    </source>
</reference>
<dbReference type="FunFam" id="3.40.50.10420:FF:000001">
    <property type="entry name" value="Methenyltetrahydrofolate synthase domain-containing protein"/>
    <property type="match status" value="1"/>
</dbReference>
<dbReference type="PANTHER" id="PTHR13017:SF0">
    <property type="entry name" value="METHENYLTETRAHYDROFOLATE SYNTHASE DOMAIN-CONTAINING PROTEIN"/>
    <property type="match status" value="1"/>
</dbReference>
<accession>A0AAN8J0T7</accession>
<dbReference type="PANTHER" id="PTHR13017">
    <property type="entry name" value="5-FORMYLTETRAHYDROFOLATE CYCLO-LIGASE-RELATED"/>
    <property type="match status" value="1"/>
</dbReference>
<dbReference type="Pfam" id="PF01812">
    <property type="entry name" value="5-FTHF_cyc-lig"/>
    <property type="match status" value="1"/>
</dbReference>
<dbReference type="GO" id="GO:0005737">
    <property type="term" value="C:cytoplasm"/>
    <property type="evidence" value="ECO:0007669"/>
    <property type="project" value="TreeGrafter"/>
</dbReference>
<dbReference type="PROSITE" id="PS50102">
    <property type="entry name" value="RRM"/>
    <property type="match status" value="1"/>
</dbReference>
<dbReference type="InterPro" id="IPR035979">
    <property type="entry name" value="RBD_domain_sf"/>
</dbReference>